<evidence type="ECO:0000256" key="1">
    <source>
        <dbReference type="SAM" id="Phobius"/>
    </source>
</evidence>
<evidence type="ECO:0000313" key="2">
    <source>
        <dbReference type="EMBL" id="KAK9158738.1"/>
    </source>
</evidence>
<evidence type="ECO:0008006" key="4">
    <source>
        <dbReference type="Google" id="ProtNLM"/>
    </source>
</evidence>
<reference evidence="2 3" key="1">
    <citation type="submission" date="2024-01" db="EMBL/GenBank/DDBJ databases">
        <title>Genome assemblies of Stephania.</title>
        <authorList>
            <person name="Yang L."/>
        </authorList>
    </citation>
    <scope>NUCLEOTIDE SEQUENCE [LARGE SCALE GENOMIC DNA]</scope>
    <source>
        <strain evidence="2">JXDWG</strain>
        <tissue evidence="2">Leaf</tissue>
    </source>
</reference>
<evidence type="ECO:0000313" key="3">
    <source>
        <dbReference type="Proteomes" id="UP001419268"/>
    </source>
</evidence>
<dbReference type="Proteomes" id="UP001419268">
    <property type="component" value="Unassembled WGS sequence"/>
</dbReference>
<name>A0AAP0PW87_9MAGN</name>
<dbReference type="EMBL" id="JBBNAG010000002">
    <property type="protein sequence ID" value="KAK9158738.1"/>
    <property type="molecule type" value="Genomic_DNA"/>
</dbReference>
<keyword evidence="1" id="KW-0472">Membrane</keyword>
<keyword evidence="1" id="KW-1133">Transmembrane helix</keyword>
<proteinExistence type="predicted"/>
<keyword evidence="1" id="KW-0812">Transmembrane</keyword>
<accession>A0AAP0PW87</accession>
<sequence>MKSYTLSSHASSSISPPPSLSFNTVTTFISSPLPLPSIVILIAVVIFFVGS</sequence>
<protein>
    <recommendedName>
        <fullName evidence="4">Transmembrane protein</fullName>
    </recommendedName>
</protein>
<gene>
    <name evidence="2" type="ORF">Scep_005312</name>
</gene>
<dbReference type="AlphaFoldDB" id="A0AAP0PW87"/>
<comment type="caution">
    <text evidence="2">The sequence shown here is derived from an EMBL/GenBank/DDBJ whole genome shotgun (WGS) entry which is preliminary data.</text>
</comment>
<organism evidence="2 3">
    <name type="scientific">Stephania cephalantha</name>
    <dbReference type="NCBI Taxonomy" id="152367"/>
    <lineage>
        <taxon>Eukaryota</taxon>
        <taxon>Viridiplantae</taxon>
        <taxon>Streptophyta</taxon>
        <taxon>Embryophyta</taxon>
        <taxon>Tracheophyta</taxon>
        <taxon>Spermatophyta</taxon>
        <taxon>Magnoliopsida</taxon>
        <taxon>Ranunculales</taxon>
        <taxon>Menispermaceae</taxon>
        <taxon>Menispermoideae</taxon>
        <taxon>Cissampelideae</taxon>
        <taxon>Stephania</taxon>
    </lineage>
</organism>
<feature type="transmembrane region" description="Helical" evidence="1">
    <location>
        <begin position="20"/>
        <end position="49"/>
    </location>
</feature>
<keyword evidence="3" id="KW-1185">Reference proteome</keyword>